<sequence>MAFSLDKYIPDDIQLSDIELNSLLGLINNLGVGGLAVRTRGSLKVIPFSELREISLQSPQMVILEFLEEAEVILQYPTDQCAELAKTIIADLWLKTYGIVDDAKPMPSPSAYFIGEDAEPYSEKDLQFFSEVEDEVDEKKFSYIDNTVAHGTVVYVRWKDVNVVAYHENTVFINDHQIPFQTESAAIAFHAWVTECVDYYG</sequence>
<dbReference type="Proteomes" id="UP000596381">
    <property type="component" value="Segment"/>
</dbReference>
<name>A0A7U0GBF4_9CAUD</name>
<evidence type="ECO:0000313" key="1">
    <source>
        <dbReference type="EMBL" id="QQV92134.1"/>
    </source>
</evidence>
<evidence type="ECO:0000313" key="2">
    <source>
        <dbReference type="Proteomes" id="UP000596381"/>
    </source>
</evidence>
<dbReference type="EMBL" id="MW394391">
    <property type="protein sequence ID" value="QQV92134.1"/>
    <property type="molecule type" value="Genomic_DNA"/>
</dbReference>
<gene>
    <name evidence="1" type="ORF">vBKpMFBKp24_164</name>
</gene>
<protein>
    <submittedName>
        <fullName evidence="1">Uncharacterized protein</fullName>
    </submittedName>
</protein>
<proteinExistence type="predicted"/>
<organism evidence="1 2">
    <name type="scientific">Klebsiella phage vB_KpM_FBKp24</name>
    <dbReference type="NCBI Taxonomy" id="2801834"/>
    <lineage>
        <taxon>Viruses</taxon>
        <taxon>Duplodnaviria</taxon>
        <taxon>Heunggongvirae</taxon>
        <taxon>Uroviricota</taxon>
        <taxon>Caudoviricetes</taxon>
        <taxon>Chimalliviridae</taxon>
        <taxon>Maaswegvirus</taxon>
        <taxon>Maaswegvirus Kp24</taxon>
    </lineage>
</organism>
<accession>A0A7U0GBF4</accession>
<reference evidence="1 2" key="1">
    <citation type="submission" date="2020-12" db="EMBL/GenBank/DDBJ databases">
        <title>Genomic characterization of four novel bacteriophages infecting Klebsiella pneumoniae.</title>
        <authorList>
            <person name="Estrada Bonilla B."/>
            <person name="Costa A.R."/>
            <person name="van Rossum T."/>
            <person name="Hagedoorn S."/>
            <person name="Wallinga H."/>
            <person name="Xiao M."/>
            <person name="Song W."/>
            <person name="Haas P.-J."/>
            <person name="Nobrega F.L."/>
            <person name="Brouns S.J.J."/>
        </authorList>
    </citation>
    <scope>NUCLEOTIDE SEQUENCE [LARGE SCALE GENOMIC DNA]</scope>
</reference>
<keyword evidence="2" id="KW-1185">Reference proteome</keyword>